<dbReference type="GO" id="GO:0000290">
    <property type="term" value="P:deadenylation-dependent decapping of nuclear-transcribed mRNA"/>
    <property type="evidence" value="ECO:0007669"/>
    <property type="project" value="InterPro"/>
</dbReference>
<dbReference type="EMBL" id="KB206474">
    <property type="protein sequence ID" value="ELP91401.1"/>
    <property type="molecule type" value="Genomic_DNA"/>
</dbReference>
<evidence type="ECO:0000256" key="1">
    <source>
        <dbReference type="ARBA" id="ARBA00010208"/>
    </source>
</evidence>
<dbReference type="GO" id="GO:0005634">
    <property type="term" value="C:nucleus"/>
    <property type="evidence" value="ECO:0007669"/>
    <property type="project" value="TreeGrafter"/>
</dbReference>
<dbReference type="KEGG" id="eiv:EIN_154880"/>
<dbReference type="OMA" id="HVHINPI"/>
<accession>A0A0A1UF31</accession>
<dbReference type="InterPro" id="IPR036265">
    <property type="entry name" value="HIT-like_sf"/>
</dbReference>
<dbReference type="GO" id="GO:0000340">
    <property type="term" value="F:RNA 7-methylguanosine cap binding"/>
    <property type="evidence" value="ECO:0007669"/>
    <property type="project" value="TreeGrafter"/>
</dbReference>
<evidence type="ECO:0000313" key="2">
    <source>
        <dbReference type="EMBL" id="ELP91401.1"/>
    </source>
</evidence>
<sequence length="284" mass="33499">MAVEIINEFKDTKSVAVLSKANEKETIYFITKQQINASEQESVIKQIEGNPSQGLLMQNDKFRKYLIEMQYDTMTTGYNVDVISPATERDIDKNKPHYFKMVTETQEMYNTKTNQFIENMPQTEFKWIYNILDGVSEQENVLFKTHDFLAVLDMKWDRQRKEEIYGLVLVEDRKLHSVRSLDGSHIEMLERIRDDTIECLSEKYGVNKNEIITFVHYLPSFWHFHVHFCSIYSPLFKSANVNIGKAIMLDDVIQNLKLDNDYYKKVDITIKIDVKHPLYKILVE</sequence>
<dbReference type="Gene3D" id="3.30.428.10">
    <property type="entry name" value="HIT-like"/>
    <property type="match status" value="1"/>
</dbReference>
<dbReference type="AlphaFoldDB" id="A0A0A1UF31"/>
<reference evidence="2 3" key="1">
    <citation type="submission" date="2012-10" db="EMBL/GenBank/DDBJ databases">
        <authorList>
            <person name="Zafar N."/>
            <person name="Inman J."/>
            <person name="Hall N."/>
            <person name="Lorenzi H."/>
            <person name="Caler E."/>
        </authorList>
    </citation>
    <scope>NUCLEOTIDE SEQUENCE [LARGE SCALE GENOMIC DNA]</scope>
    <source>
        <strain evidence="2 3">IP1</strain>
    </source>
</reference>
<proteinExistence type="inferred from homology"/>
<dbReference type="PANTHER" id="PTHR12978:SF0">
    <property type="entry name" value="M7GPPPX DIPHOSPHATASE"/>
    <property type="match status" value="1"/>
</dbReference>
<dbReference type="VEuPathDB" id="AmoebaDB:EIN_154880"/>
<comment type="similarity">
    <text evidence="1">Belongs to the HIT family.</text>
</comment>
<dbReference type="InterPro" id="IPR011145">
    <property type="entry name" value="Scavenger_mRNA_decap_enz_N"/>
</dbReference>
<dbReference type="GO" id="GO:0016787">
    <property type="term" value="F:hydrolase activity"/>
    <property type="evidence" value="ECO:0007669"/>
    <property type="project" value="InterPro"/>
</dbReference>
<name>A0A0A1UF31_ENTIV</name>
<dbReference type="OrthoDB" id="10264956at2759"/>
<dbReference type="PANTHER" id="PTHR12978">
    <property type="entry name" value="HISTIDINE TRIAD HIT PROTEIN MEMBER"/>
    <property type="match status" value="1"/>
</dbReference>
<organism evidence="2 3">
    <name type="scientific">Entamoeba invadens IP1</name>
    <dbReference type="NCBI Taxonomy" id="370355"/>
    <lineage>
        <taxon>Eukaryota</taxon>
        <taxon>Amoebozoa</taxon>
        <taxon>Evosea</taxon>
        <taxon>Archamoebae</taxon>
        <taxon>Mastigamoebida</taxon>
        <taxon>Entamoebidae</taxon>
        <taxon>Entamoeba</taxon>
    </lineage>
</organism>
<dbReference type="Pfam" id="PF11969">
    <property type="entry name" value="DcpS_C"/>
    <property type="match status" value="1"/>
</dbReference>
<dbReference type="SUPFAM" id="SSF102860">
    <property type="entry name" value="mRNA decapping enzyme DcpS N-terminal domain"/>
    <property type="match status" value="1"/>
</dbReference>
<dbReference type="InterPro" id="IPR008594">
    <property type="entry name" value="DcpS/DCS2"/>
</dbReference>
<evidence type="ECO:0000313" key="3">
    <source>
        <dbReference type="Proteomes" id="UP000014680"/>
    </source>
</evidence>
<keyword evidence="3" id="KW-1185">Reference proteome</keyword>
<protein>
    <submittedName>
        <fullName evidence="2">Scavenger mRNA-decapping enzyme DcpS, putative</fullName>
    </submittedName>
</protein>
<dbReference type="RefSeq" id="XP_004258172.1">
    <property type="nucleotide sequence ID" value="XM_004258124.1"/>
</dbReference>
<gene>
    <name evidence="2" type="ORF">EIN_154880</name>
</gene>
<dbReference type="GeneID" id="14890292"/>
<dbReference type="Proteomes" id="UP000014680">
    <property type="component" value="Unassembled WGS sequence"/>
</dbReference>
<dbReference type="Gene3D" id="3.30.200.40">
    <property type="entry name" value="Scavenger mRNA decapping enzyme, N-terminal domain"/>
    <property type="match status" value="1"/>
</dbReference>
<dbReference type="SUPFAM" id="SSF54197">
    <property type="entry name" value="HIT-like"/>
    <property type="match status" value="1"/>
</dbReference>
<dbReference type="GO" id="GO:0000932">
    <property type="term" value="C:P-body"/>
    <property type="evidence" value="ECO:0007669"/>
    <property type="project" value="TreeGrafter"/>
</dbReference>